<dbReference type="Pfam" id="PF01547">
    <property type="entry name" value="SBP_bac_1"/>
    <property type="match status" value="1"/>
</dbReference>
<dbReference type="InterPro" id="IPR006059">
    <property type="entry name" value="SBP"/>
</dbReference>
<dbReference type="Gene3D" id="3.40.190.10">
    <property type="entry name" value="Periplasmic binding protein-like II"/>
    <property type="match status" value="2"/>
</dbReference>
<organism evidence="2 3">
    <name type="scientific">Paenibacillus sepulcri</name>
    <dbReference type="NCBI Taxonomy" id="359917"/>
    <lineage>
        <taxon>Bacteria</taxon>
        <taxon>Bacillati</taxon>
        <taxon>Bacillota</taxon>
        <taxon>Bacilli</taxon>
        <taxon>Bacillales</taxon>
        <taxon>Paenibacillaceae</taxon>
        <taxon>Paenibacillus</taxon>
    </lineage>
</organism>
<reference evidence="2 3" key="1">
    <citation type="submission" date="2021-07" db="EMBL/GenBank/DDBJ databases">
        <title>Paenibacillus radiodurans sp. nov., isolated from the southeastern edge of Tengger Desert.</title>
        <authorList>
            <person name="Zhang G."/>
        </authorList>
    </citation>
    <scope>NUCLEOTIDE SEQUENCE [LARGE SCALE GENOMIC DNA]</scope>
    <source>
        <strain evidence="2 3">CCM 7311</strain>
    </source>
</reference>
<keyword evidence="3" id="KW-1185">Reference proteome</keyword>
<dbReference type="SUPFAM" id="SSF53850">
    <property type="entry name" value="Periplasmic binding protein-like II"/>
    <property type="match status" value="1"/>
</dbReference>
<dbReference type="PANTHER" id="PTHR43649">
    <property type="entry name" value="ARABINOSE-BINDING PROTEIN-RELATED"/>
    <property type="match status" value="1"/>
</dbReference>
<dbReference type="EMBL" id="JAHZIK010000029">
    <property type="protein sequence ID" value="MBW7452974.1"/>
    <property type="molecule type" value="Genomic_DNA"/>
</dbReference>
<protein>
    <submittedName>
        <fullName evidence="2">ABC transporter substrate-binding protein</fullName>
    </submittedName>
</protein>
<dbReference type="RefSeq" id="WP_210037777.1">
    <property type="nucleotide sequence ID" value="NZ_JBHLVU010000022.1"/>
</dbReference>
<accession>A0ABS7BWF2</accession>
<proteinExistence type="predicted"/>
<keyword evidence="1" id="KW-0732">Signal</keyword>
<evidence type="ECO:0000313" key="3">
    <source>
        <dbReference type="Proteomes" id="UP001519887"/>
    </source>
</evidence>
<comment type="caution">
    <text evidence="2">The sequence shown here is derived from an EMBL/GenBank/DDBJ whole genome shotgun (WGS) entry which is preliminary data.</text>
</comment>
<evidence type="ECO:0000256" key="1">
    <source>
        <dbReference type="SAM" id="SignalP"/>
    </source>
</evidence>
<gene>
    <name evidence="2" type="ORF">K0U00_02820</name>
</gene>
<dbReference type="PANTHER" id="PTHR43649:SF12">
    <property type="entry name" value="DIACETYLCHITOBIOSE BINDING PROTEIN DASA"/>
    <property type="match status" value="1"/>
</dbReference>
<feature type="chain" id="PRO_5046819935" evidence="1">
    <location>
        <begin position="22"/>
        <end position="447"/>
    </location>
</feature>
<sequence>MKRNWLLTLAFILILALVAGCAGSGGNDGGSSSGEGATADQPFAGRTLSYWSPFSGDSQLWDKERIAAFTKETGIKVDVQFIEPDGGLSNGKLLTAISGGTAPDLVETSAPARGYNFAAQDSLMPWDDYLPAIGFEDGSVMPGFKDLMKYDGKTYLVPQDSNVLLLYYNTKMFEEAGLDPNKPPATLAELDEYAAKLTKVSDGKIEQLGFIPWVDNGGDAFTWLWMFGSPIYDPVAKKLVLSDDKSVETFKWMNSYAQKYDPAKLKSFTSGFGGMFSPDHPFMTGKIAMTLTGNWFTNALKIYAPDVQYKVAKIPTPPGGREGGSPLNSNVFMIPKGSKNVDLAAEFVKFALKPEINGNNFDIWRSIPVTDAKFDEVSWTKNNDEIYKVERELANSPNSGHPGLTPVSSQLADEIVQLRDNVIYNNKDPKPLLEALQDKLQKEIDKQ</sequence>
<dbReference type="Proteomes" id="UP001519887">
    <property type="component" value="Unassembled WGS sequence"/>
</dbReference>
<feature type="signal peptide" evidence="1">
    <location>
        <begin position="1"/>
        <end position="21"/>
    </location>
</feature>
<dbReference type="InterPro" id="IPR050490">
    <property type="entry name" value="Bact_solute-bd_prot1"/>
</dbReference>
<dbReference type="PROSITE" id="PS51257">
    <property type="entry name" value="PROKAR_LIPOPROTEIN"/>
    <property type="match status" value="1"/>
</dbReference>
<name>A0ABS7BWF2_9BACL</name>
<evidence type="ECO:0000313" key="2">
    <source>
        <dbReference type="EMBL" id="MBW7452974.1"/>
    </source>
</evidence>
<dbReference type="CDD" id="cd14748">
    <property type="entry name" value="PBP2_UgpB"/>
    <property type="match status" value="1"/>
</dbReference>